<evidence type="ECO:0000313" key="2">
    <source>
        <dbReference type="Proteomes" id="UP001165289"/>
    </source>
</evidence>
<dbReference type="AlphaFoldDB" id="A0AAV7JR25"/>
<name>A0AAV7JR25_9METZ</name>
<keyword evidence="1" id="KW-0675">Receptor</keyword>
<evidence type="ECO:0000313" key="1">
    <source>
        <dbReference type="EMBL" id="KAI6651143.1"/>
    </source>
</evidence>
<dbReference type="PANTHER" id="PTHR46114:SF1">
    <property type="entry name" value="ZAD DOMAIN-CONTAINING PROTEIN"/>
    <property type="match status" value="1"/>
</dbReference>
<proteinExistence type="predicted"/>
<keyword evidence="2" id="KW-1185">Reference proteome</keyword>
<protein>
    <submittedName>
        <fullName evidence="1">Receptor-type tyrosine-protein phosphatase epsilon-like</fullName>
    </submittedName>
</protein>
<dbReference type="PANTHER" id="PTHR46114">
    <property type="entry name" value="APPLE DOMAIN-CONTAINING PROTEIN"/>
    <property type="match status" value="1"/>
</dbReference>
<comment type="caution">
    <text evidence="1">The sequence shown here is derived from an EMBL/GenBank/DDBJ whole genome shotgun (WGS) entry which is preliminary data.</text>
</comment>
<gene>
    <name evidence="1" type="ORF">LOD99_5494</name>
</gene>
<dbReference type="EMBL" id="JAKMXF010000307">
    <property type="protein sequence ID" value="KAI6651143.1"/>
    <property type="molecule type" value="Genomic_DNA"/>
</dbReference>
<sequence length="285" mass="32769">MGKTNSAGFLHLVGKFPKLCEVKIKEGVFVGAQIRQVFRDPDFEKTLSELEMSAWNSFKWVCENFLGNRKSSNYREGVKTLLNAYEKMGFLMSLKLHFLHSYLDYSLRTLVLGQFFEVCQLELNRSQKKGYSDICPVWTVFCCDVPGLLSKRFSQSDGIDIYKLHYKLGLDIGQGFLKVTIQPELPNSVSDLAIIWLSPIQENYHNLKSIFSSHEIRCLILDFNISLTIDIKAALIAFGIMPGRHPCLWCTWDERDNLDDIGKWELRGSTQHGLQYEEFAEKMAD</sequence>
<organism evidence="1 2">
    <name type="scientific">Oopsacas minuta</name>
    <dbReference type="NCBI Taxonomy" id="111878"/>
    <lineage>
        <taxon>Eukaryota</taxon>
        <taxon>Metazoa</taxon>
        <taxon>Porifera</taxon>
        <taxon>Hexactinellida</taxon>
        <taxon>Hexasterophora</taxon>
        <taxon>Lyssacinosida</taxon>
        <taxon>Leucopsacidae</taxon>
        <taxon>Oopsacas</taxon>
    </lineage>
</organism>
<accession>A0AAV7JR25</accession>
<dbReference type="Proteomes" id="UP001165289">
    <property type="component" value="Unassembled WGS sequence"/>
</dbReference>
<reference evidence="1 2" key="1">
    <citation type="journal article" date="2023" name="BMC Biol.">
        <title>The compact genome of the sponge Oopsacas minuta (Hexactinellida) is lacking key metazoan core genes.</title>
        <authorList>
            <person name="Santini S."/>
            <person name="Schenkelaars Q."/>
            <person name="Jourda C."/>
            <person name="Duchesne M."/>
            <person name="Belahbib H."/>
            <person name="Rocher C."/>
            <person name="Selva M."/>
            <person name="Riesgo A."/>
            <person name="Vervoort M."/>
            <person name="Leys S.P."/>
            <person name="Kodjabachian L."/>
            <person name="Le Bivic A."/>
            <person name="Borchiellini C."/>
            <person name="Claverie J.M."/>
            <person name="Renard E."/>
        </authorList>
    </citation>
    <scope>NUCLEOTIDE SEQUENCE [LARGE SCALE GENOMIC DNA]</scope>
    <source>
        <strain evidence="1">SPO-2</strain>
    </source>
</reference>